<organism evidence="1 2">
    <name type="scientific">Cypionkella aquatica</name>
    <dbReference type="NCBI Taxonomy" id="1756042"/>
    <lineage>
        <taxon>Bacteria</taxon>
        <taxon>Pseudomonadati</taxon>
        <taxon>Pseudomonadota</taxon>
        <taxon>Alphaproteobacteria</taxon>
        <taxon>Rhodobacterales</taxon>
        <taxon>Paracoccaceae</taxon>
        <taxon>Cypionkella</taxon>
    </lineage>
</organism>
<comment type="caution">
    <text evidence="1">The sequence shown here is derived from an EMBL/GenBank/DDBJ whole genome shotgun (WGS) entry which is preliminary data.</text>
</comment>
<dbReference type="Pfam" id="PF05045">
    <property type="entry name" value="RgpF"/>
    <property type="match status" value="1"/>
</dbReference>
<name>A0AA37TTW3_9RHOB</name>
<gene>
    <name evidence="1" type="primary">y4gN</name>
    <name evidence="1" type="ORF">GCM10010873_08190</name>
</gene>
<dbReference type="InterPro" id="IPR007739">
    <property type="entry name" value="RgpF"/>
</dbReference>
<keyword evidence="2" id="KW-1185">Reference proteome</keyword>
<evidence type="ECO:0000313" key="1">
    <source>
        <dbReference type="EMBL" id="GLS85845.1"/>
    </source>
</evidence>
<sequence length="354" mass="40608">MPPLWIVKREVRRTLDQAKFPFLIASAPIFRKLHDRRKSRTSRLTMGSRTRGPNVALVLLYQPKGVLASTFETCRYLSAKGYSCLIVSNAVLSEGDRATLSPYCFEMLERPNFGYDFGGYRDGILHLLNSEVPMKGLLVLNDSIWFPTLSGEDFLDHVMAQKADIYGAVMARPKRRSAPNHLQSYAFAFGQSLVESPEFADYWRNLPVCNNRRWTIRQCECKMTEHFRQRGFSVGARWDFAEVVAAIGRLSDDDLVALLQWDARRRKNRALVVTPLLALRGQPEWRKQAEDYIHLPCAGKFILLLHPALLAEMGFPFLKKSFEANYTKFRPIYAQVLEGRCDPIVLAEVAQWDR</sequence>
<accession>A0AA37TTW3</accession>
<protein>
    <submittedName>
        <fullName evidence="1">LPS biosynthesis protein</fullName>
    </submittedName>
</protein>
<reference evidence="1 2" key="1">
    <citation type="journal article" date="2014" name="Int. J. Syst. Evol. Microbiol.">
        <title>Complete genome sequence of Corynebacterium casei LMG S-19264T (=DSM 44701T), isolated from a smear-ripened cheese.</title>
        <authorList>
            <consortium name="US DOE Joint Genome Institute (JGI-PGF)"/>
            <person name="Walter F."/>
            <person name="Albersmeier A."/>
            <person name="Kalinowski J."/>
            <person name="Ruckert C."/>
        </authorList>
    </citation>
    <scope>NUCLEOTIDE SEQUENCE [LARGE SCALE GENOMIC DNA]</scope>
    <source>
        <strain evidence="1 2">NBRC 111766</strain>
    </source>
</reference>
<proteinExistence type="predicted"/>
<dbReference type="RefSeq" id="WP_284324065.1">
    <property type="nucleotide sequence ID" value="NZ_BSPP01000004.1"/>
</dbReference>
<dbReference type="AlphaFoldDB" id="A0AA37TTW3"/>
<dbReference type="Proteomes" id="UP001157355">
    <property type="component" value="Unassembled WGS sequence"/>
</dbReference>
<dbReference type="EMBL" id="BSPP01000004">
    <property type="protein sequence ID" value="GLS85845.1"/>
    <property type="molecule type" value="Genomic_DNA"/>
</dbReference>
<evidence type="ECO:0000313" key="2">
    <source>
        <dbReference type="Proteomes" id="UP001157355"/>
    </source>
</evidence>